<accession>A0ACC6KYC5</accession>
<gene>
    <name evidence="1" type="ORF">J2X78_002735</name>
</gene>
<evidence type="ECO:0000313" key="1">
    <source>
        <dbReference type="EMBL" id="MDR6784170.1"/>
    </source>
</evidence>
<comment type="caution">
    <text evidence="1">The sequence shown here is derived from an EMBL/GenBank/DDBJ whole genome shotgun (WGS) entry which is preliminary data.</text>
</comment>
<proteinExistence type="predicted"/>
<organism evidence="1 2">
    <name type="scientific">Pedobacter africanus</name>
    <dbReference type="NCBI Taxonomy" id="151894"/>
    <lineage>
        <taxon>Bacteria</taxon>
        <taxon>Pseudomonadati</taxon>
        <taxon>Bacteroidota</taxon>
        <taxon>Sphingobacteriia</taxon>
        <taxon>Sphingobacteriales</taxon>
        <taxon>Sphingobacteriaceae</taxon>
        <taxon>Pedobacter</taxon>
    </lineage>
</organism>
<keyword evidence="2" id="KW-1185">Reference proteome</keyword>
<sequence>MRTSTSTWPLLIESIQVVKAFACSSFFMLTFFSLVLFVYLLTVLIEELIFDPADQMLYNLYQKCIYYWGNQVTDIFYIRLSEF</sequence>
<evidence type="ECO:0000313" key="2">
    <source>
        <dbReference type="Proteomes" id="UP001246858"/>
    </source>
</evidence>
<reference evidence="1" key="1">
    <citation type="submission" date="2023-07" db="EMBL/GenBank/DDBJ databases">
        <title>Sorghum-associated microbial communities from plants grown in Nebraska, USA.</title>
        <authorList>
            <person name="Schachtman D."/>
        </authorList>
    </citation>
    <scope>NUCLEOTIDE SEQUENCE</scope>
    <source>
        <strain evidence="1">2697</strain>
    </source>
</reference>
<dbReference type="EMBL" id="JAVDTF010000002">
    <property type="protein sequence ID" value="MDR6784170.1"/>
    <property type="molecule type" value="Genomic_DNA"/>
</dbReference>
<protein>
    <submittedName>
        <fullName evidence="1">Uncharacterized protein</fullName>
    </submittedName>
</protein>
<name>A0ACC6KYC5_9SPHI</name>
<dbReference type="Proteomes" id="UP001246858">
    <property type="component" value="Unassembled WGS sequence"/>
</dbReference>